<dbReference type="Pfam" id="PF07661">
    <property type="entry name" value="MORN_2"/>
    <property type="match status" value="3"/>
</dbReference>
<evidence type="ECO:0000256" key="9">
    <source>
        <dbReference type="ARBA" id="ARBA00023136"/>
    </source>
</evidence>
<dbReference type="Gene3D" id="3.90.930.1">
    <property type="match status" value="1"/>
</dbReference>
<sequence length="241" mass="26763">MQLPDSAYAQAESGAVVPATVVDYYDANDAKLSSAENACYKVETVYLDSLNGTETLFYPSGKPRQSVLYMDVKKQVRHGEVVSWYENGKVHAREKYVNGKRQGELLVYYANGKLKRRDFYAHDTFTKGQCFGLDGKLVKHTPYECMPVYKGGIEGLLRDLSINLVYPDDALRSEIQGQVIISFVVGRDGYVKNVSVAKSLTPSTDAEAIRVVQNLKKLTPATQDGEAVSVSFRVPIDFAIQ</sequence>
<accession>A0ABY4CRW0</accession>
<keyword evidence="3" id="KW-0813">Transport</keyword>
<protein>
    <submittedName>
        <fullName evidence="11">TonB family protein</fullName>
    </submittedName>
</protein>
<organism evidence="11 12">
    <name type="scientific">Hymenobacter tibetensis</name>
    <dbReference type="NCBI Taxonomy" id="497967"/>
    <lineage>
        <taxon>Bacteria</taxon>
        <taxon>Pseudomonadati</taxon>
        <taxon>Bacteroidota</taxon>
        <taxon>Cytophagia</taxon>
        <taxon>Cytophagales</taxon>
        <taxon>Hymenobacteraceae</taxon>
        <taxon>Hymenobacter</taxon>
    </lineage>
</organism>
<reference evidence="11 12" key="1">
    <citation type="submission" date="2022-03" db="EMBL/GenBank/DDBJ databases">
        <title>Hymenobactersp. isolated from the air.</title>
        <authorList>
            <person name="Won M."/>
            <person name="Kwon S.-W."/>
        </authorList>
    </citation>
    <scope>NUCLEOTIDE SEQUENCE [LARGE SCALE GENOMIC DNA]</scope>
    <source>
        <strain evidence="11 12">KACC 21982</strain>
    </source>
</reference>
<evidence type="ECO:0000256" key="1">
    <source>
        <dbReference type="ARBA" id="ARBA00004383"/>
    </source>
</evidence>
<evidence type="ECO:0000256" key="4">
    <source>
        <dbReference type="ARBA" id="ARBA00022475"/>
    </source>
</evidence>
<dbReference type="InterPro" id="IPR006260">
    <property type="entry name" value="TonB/TolA_C"/>
</dbReference>
<comment type="subcellular location">
    <subcellularLocation>
        <location evidence="1">Cell inner membrane</location>
        <topology evidence="1">Single-pass membrane protein</topology>
        <orientation evidence="1">Periplasmic side</orientation>
    </subcellularLocation>
</comment>
<evidence type="ECO:0000256" key="5">
    <source>
        <dbReference type="ARBA" id="ARBA00022519"/>
    </source>
</evidence>
<dbReference type="NCBIfam" id="TIGR01352">
    <property type="entry name" value="tonB_Cterm"/>
    <property type="match status" value="1"/>
</dbReference>
<dbReference type="Gene3D" id="3.30.1150.10">
    <property type="match status" value="1"/>
</dbReference>
<dbReference type="SUPFAM" id="SSF74653">
    <property type="entry name" value="TolA/TonB C-terminal domain"/>
    <property type="match status" value="1"/>
</dbReference>
<gene>
    <name evidence="11" type="ORF">MTX78_11685</name>
</gene>
<dbReference type="InterPro" id="IPR011652">
    <property type="entry name" value="MORN_2"/>
</dbReference>
<comment type="similarity">
    <text evidence="2">Belongs to the TonB family.</text>
</comment>
<keyword evidence="6" id="KW-0812">Transmembrane</keyword>
<evidence type="ECO:0000256" key="3">
    <source>
        <dbReference type="ARBA" id="ARBA00022448"/>
    </source>
</evidence>
<dbReference type="PROSITE" id="PS52015">
    <property type="entry name" value="TONB_CTD"/>
    <property type="match status" value="1"/>
</dbReference>
<evidence type="ECO:0000256" key="8">
    <source>
        <dbReference type="ARBA" id="ARBA00022989"/>
    </source>
</evidence>
<evidence type="ECO:0000256" key="6">
    <source>
        <dbReference type="ARBA" id="ARBA00022692"/>
    </source>
</evidence>
<keyword evidence="9" id="KW-0472">Membrane</keyword>
<evidence type="ECO:0000256" key="2">
    <source>
        <dbReference type="ARBA" id="ARBA00006555"/>
    </source>
</evidence>
<evidence type="ECO:0000259" key="10">
    <source>
        <dbReference type="PROSITE" id="PS52015"/>
    </source>
</evidence>
<dbReference type="InterPro" id="IPR037682">
    <property type="entry name" value="TonB_C"/>
</dbReference>
<dbReference type="PANTHER" id="PTHR33446">
    <property type="entry name" value="PROTEIN TONB-RELATED"/>
    <property type="match status" value="1"/>
</dbReference>
<keyword evidence="12" id="KW-1185">Reference proteome</keyword>
<dbReference type="RefSeq" id="WP_243794043.1">
    <property type="nucleotide sequence ID" value="NZ_CP094669.1"/>
</dbReference>
<dbReference type="PANTHER" id="PTHR33446:SF2">
    <property type="entry name" value="PROTEIN TONB"/>
    <property type="match status" value="1"/>
</dbReference>
<evidence type="ECO:0000313" key="11">
    <source>
        <dbReference type="EMBL" id="UOG72787.1"/>
    </source>
</evidence>
<evidence type="ECO:0000256" key="7">
    <source>
        <dbReference type="ARBA" id="ARBA00022927"/>
    </source>
</evidence>
<dbReference type="Proteomes" id="UP000831113">
    <property type="component" value="Chromosome"/>
</dbReference>
<keyword evidence="4" id="KW-1003">Cell membrane</keyword>
<proteinExistence type="inferred from homology"/>
<feature type="domain" description="TonB C-terminal" evidence="10">
    <location>
        <begin position="151"/>
        <end position="241"/>
    </location>
</feature>
<dbReference type="SUPFAM" id="SSF82185">
    <property type="entry name" value="Histone H3 K4-specific methyltransferase SET7/9 N-terminal domain"/>
    <property type="match status" value="1"/>
</dbReference>
<keyword evidence="8" id="KW-1133">Transmembrane helix</keyword>
<name>A0ABY4CRW0_9BACT</name>
<dbReference type="EMBL" id="CP094669">
    <property type="protein sequence ID" value="UOG72787.1"/>
    <property type="molecule type" value="Genomic_DNA"/>
</dbReference>
<keyword evidence="7" id="KW-0653">Protein transport</keyword>
<dbReference type="Pfam" id="PF03544">
    <property type="entry name" value="TonB_C"/>
    <property type="match status" value="1"/>
</dbReference>
<keyword evidence="5" id="KW-0997">Cell inner membrane</keyword>
<dbReference type="InterPro" id="IPR051045">
    <property type="entry name" value="TonB-dependent_transducer"/>
</dbReference>
<evidence type="ECO:0000313" key="12">
    <source>
        <dbReference type="Proteomes" id="UP000831113"/>
    </source>
</evidence>